<dbReference type="SMART" id="SM00054">
    <property type="entry name" value="EFh"/>
    <property type="match status" value="2"/>
</dbReference>
<protein>
    <recommendedName>
        <fullName evidence="3">EF-hand domain-containing protein</fullName>
    </recommendedName>
</protein>
<keyword evidence="2" id="KW-0106">Calcium</keyword>
<keyword evidence="5" id="KW-1185">Reference proteome</keyword>
<evidence type="ECO:0000313" key="5">
    <source>
        <dbReference type="Proteomes" id="UP000078561"/>
    </source>
</evidence>
<name>A0A163K2E2_ABSGL</name>
<keyword evidence="1" id="KW-0677">Repeat</keyword>
<reference evidence="4" key="1">
    <citation type="submission" date="2016-04" db="EMBL/GenBank/DDBJ databases">
        <authorList>
            <person name="Evans L.H."/>
            <person name="Alamgir A."/>
            <person name="Owens N."/>
            <person name="Weber N.D."/>
            <person name="Virtaneva K."/>
            <person name="Barbian K."/>
            <person name="Babar A."/>
            <person name="Rosenke K."/>
        </authorList>
    </citation>
    <scope>NUCLEOTIDE SEQUENCE [LARGE SCALE GENOMIC DNA]</scope>
    <source>
        <strain evidence="4">CBS 101.48</strain>
    </source>
</reference>
<accession>A0A163K2E2</accession>
<evidence type="ECO:0000259" key="3">
    <source>
        <dbReference type="PROSITE" id="PS50222"/>
    </source>
</evidence>
<dbReference type="OMA" id="IMEMMNE"/>
<dbReference type="Proteomes" id="UP000078561">
    <property type="component" value="Unassembled WGS sequence"/>
</dbReference>
<dbReference type="SUPFAM" id="SSF47473">
    <property type="entry name" value="EF-hand"/>
    <property type="match status" value="1"/>
</dbReference>
<organism evidence="4">
    <name type="scientific">Absidia glauca</name>
    <name type="common">Pin mould</name>
    <dbReference type="NCBI Taxonomy" id="4829"/>
    <lineage>
        <taxon>Eukaryota</taxon>
        <taxon>Fungi</taxon>
        <taxon>Fungi incertae sedis</taxon>
        <taxon>Mucoromycota</taxon>
        <taxon>Mucoromycotina</taxon>
        <taxon>Mucoromycetes</taxon>
        <taxon>Mucorales</taxon>
        <taxon>Cunninghamellaceae</taxon>
        <taxon>Absidia</taxon>
    </lineage>
</organism>
<dbReference type="GO" id="GO:0016460">
    <property type="term" value="C:myosin II complex"/>
    <property type="evidence" value="ECO:0007669"/>
    <property type="project" value="TreeGrafter"/>
</dbReference>
<dbReference type="PANTHER" id="PTHR23048">
    <property type="entry name" value="MYOSIN LIGHT CHAIN 1, 3"/>
    <property type="match status" value="1"/>
</dbReference>
<dbReference type="PANTHER" id="PTHR23048:SF0">
    <property type="entry name" value="CALMODULIN LIKE 3"/>
    <property type="match status" value="1"/>
</dbReference>
<dbReference type="STRING" id="4829.A0A163K2E2"/>
<dbReference type="GO" id="GO:0005509">
    <property type="term" value="F:calcium ion binding"/>
    <property type="evidence" value="ECO:0007669"/>
    <property type="project" value="InterPro"/>
</dbReference>
<dbReference type="InterPro" id="IPR011992">
    <property type="entry name" value="EF-hand-dom_pair"/>
</dbReference>
<dbReference type="AlphaFoldDB" id="A0A163K2E2"/>
<dbReference type="InterPro" id="IPR018247">
    <property type="entry name" value="EF_Hand_1_Ca_BS"/>
</dbReference>
<dbReference type="PROSITE" id="PS00018">
    <property type="entry name" value="EF_HAND_1"/>
    <property type="match status" value="1"/>
</dbReference>
<dbReference type="OrthoDB" id="26525at2759"/>
<dbReference type="Gene3D" id="1.10.238.10">
    <property type="entry name" value="EF-hand"/>
    <property type="match status" value="1"/>
</dbReference>
<evidence type="ECO:0000256" key="1">
    <source>
        <dbReference type="ARBA" id="ARBA00022737"/>
    </source>
</evidence>
<feature type="domain" description="EF-hand" evidence="3">
    <location>
        <begin position="116"/>
        <end position="150"/>
    </location>
</feature>
<dbReference type="InterPro" id="IPR050230">
    <property type="entry name" value="CALM/Myosin/TropC-like"/>
</dbReference>
<gene>
    <name evidence="4" type="primary">ABSGL_13604.1 scaffold 14267</name>
</gene>
<dbReference type="InParanoid" id="A0A163K2E2"/>
<proteinExistence type="predicted"/>
<dbReference type="PROSITE" id="PS50222">
    <property type="entry name" value="EF_HAND_2"/>
    <property type="match status" value="1"/>
</dbReference>
<dbReference type="EMBL" id="LT554871">
    <property type="protein sequence ID" value="SAM07946.1"/>
    <property type="molecule type" value="Genomic_DNA"/>
</dbReference>
<dbReference type="InterPro" id="IPR002048">
    <property type="entry name" value="EF_hand_dom"/>
</dbReference>
<evidence type="ECO:0000256" key="2">
    <source>
        <dbReference type="ARBA" id="ARBA00022837"/>
    </source>
</evidence>
<sequence length="150" mass="17340">MKLTRQRINDLKRIFKQIDKEGTELLDKVGLDEALTELGYDHVDLDRALQQVGREQEGHVIFEDFQEIVIGLESQHQQDETDQSREQAFELLADPELGGITFARLQHLAKMQGHDWTKEDLQGMMVLGDKDHDGLITREDFARIWENVGI</sequence>
<evidence type="ECO:0000313" key="4">
    <source>
        <dbReference type="EMBL" id="SAM07946.1"/>
    </source>
</evidence>